<accession>A0A284RMX3</accession>
<dbReference type="OrthoDB" id="2817417at2759"/>
<feature type="compositionally biased region" description="Basic and acidic residues" evidence="1">
    <location>
        <begin position="1"/>
        <end position="12"/>
    </location>
</feature>
<dbReference type="SUPFAM" id="SSF81383">
    <property type="entry name" value="F-box domain"/>
    <property type="match status" value="1"/>
</dbReference>
<evidence type="ECO:0000256" key="1">
    <source>
        <dbReference type="SAM" id="MobiDB-lite"/>
    </source>
</evidence>
<dbReference type="SUPFAM" id="SSF52047">
    <property type="entry name" value="RNI-like"/>
    <property type="match status" value="1"/>
</dbReference>
<dbReference type="InterPro" id="IPR032675">
    <property type="entry name" value="LRR_dom_sf"/>
</dbReference>
<sequence>MEKRSDKAHENTANEAGPGASIPPELFPQIVRNVAKKDLLACSRVCRAWLGFAQPFIFRTLSLWLVSQCVRWNMKFDTYPRLLSMVEEVRLYGGNDYISMDPEASDGSESEVYVIFLLREPQVVRLLSRLTHIRFLSLDNIQLEPNQLLAFQNMTLVKVLDLSRVHFPSHRDACRFLEKMPKISALSFDFCVDWVGVMAPDDLRNANSSSGPIRLKALTLCNVDVEVALLSWLLGSFFDLSDLYTLKIMWKMHWGDNDPPKPGIYALYEELISTCSHVKHLTLSVSHFVTPENPDFCLDHLVEAKVFASFRSIETITFSCDLPVEDCIELQDINAVVRVLEAMDAPRLHRIQLYIRISSEVEEDEPGDQDVPWGFFDSVLTSDSFPALRRVVFFTQVDLKSARDQVARMITNQLPKLVSRDCLRFDYARARKQC</sequence>
<evidence type="ECO:0000313" key="3">
    <source>
        <dbReference type="EMBL" id="SJL10107.1"/>
    </source>
</evidence>
<dbReference type="OMA" id="HRDACRF"/>
<dbReference type="Pfam" id="PF12937">
    <property type="entry name" value="F-box-like"/>
    <property type="match status" value="1"/>
</dbReference>
<dbReference type="AlphaFoldDB" id="A0A284RMX3"/>
<dbReference type="InterPro" id="IPR036047">
    <property type="entry name" value="F-box-like_dom_sf"/>
</dbReference>
<keyword evidence="4" id="KW-1185">Reference proteome</keyword>
<feature type="domain" description="F-box" evidence="2">
    <location>
        <begin position="21"/>
        <end position="62"/>
    </location>
</feature>
<name>A0A284RMX3_ARMOS</name>
<organism evidence="3 4">
    <name type="scientific">Armillaria ostoyae</name>
    <name type="common">Armillaria root rot fungus</name>
    <dbReference type="NCBI Taxonomy" id="47428"/>
    <lineage>
        <taxon>Eukaryota</taxon>
        <taxon>Fungi</taxon>
        <taxon>Dikarya</taxon>
        <taxon>Basidiomycota</taxon>
        <taxon>Agaricomycotina</taxon>
        <taxon>Agaricomycetes</taxon>
        <taxon>Agaricomycetidae</taxon>
        <taxon>Agaricales</taxon>
        <taxon>Marasmiineae</taxon>
        <taxon>Physalacriaceae</taxon>
        <taxon>Armillaria</taxon>
    </lineage>
</organism>
<dbReference type="EMBL" id="FUEG01000011">
    <property type="protein sequence ID" value="SJL10107.1"/>
    <property type="molecule type" value="Genomic_DNA"/>
</dbReference>
<evidence type="ECO:0000259" key="2">
    <source>
        <dbReference type="Pfam" id="PF12937"/>
    </source>
</evidence>
<feature type="region of interest" description="Disordered" evidence="1">
    <location>
        <begin position="1"/>
        <end position="21"/>
    </location>
</feature>
<dbReference type="Gene3D" id="3.80.10.10">
    <property type="entry name" value="Ribonuclease Inhibitor"/>
    <property type="match status" value="1"/>
</dbReference>
<dbReference type="InterPro" id="IPR001810">
    <property type="entry name" value="F-box_dom"/>
</dbReference>
<proteinExistence type="predicted"/>
<reference evidence="4" key="1">
    <citation type="journal article" date="2017" name="Nat. Ecol. Evol.">
        <title>Genome expansion and lineage-specific genetic innovations in the forest pathogenic fungi Armillaria.</title>
        <authorList>
            <person name="Sipos G."/>
            <person name="Prasanna A.N."/>
            <person name="Walter M.C."/>
            <person name="O'Connor E."/>
            <person name="Balint B."/>
            <person name="Krizsan K."/>
            <person name="Kiss B."/>
            <person name="Hess J."/>
            <person name="Varga T."/>
            <person name="Slot J."/>
            <person name="Riley R."/>
            <person name="Boka B."/>
            <person name="Rigling D."/>
            <person name="Barry K."/>
            <person name="Lee J."/>
            <person name="Mihaltcheva S."/>
            <person name="LaButti K."/>
            <person name="Lipzen A."/>
            <person name="Waldron R."/>
            <person name="Moloney N.M."/>
            <person name="Sperisen C."/>
            <person name="Kredics L."/>
            <person name="Vagvoelgyi C."/>
            <person name="Patrignani A."/>
            <person name="Fitzpatrick D."/>
            <person name="Nagy I."/>
            <person name="Doyle S."/>
            <person name="Anderson J.B."/>
            <person name="Grigoriev I.V."/>
            <person name="Gueldener U."/>
            <person name="Muensterkoetter M."/>
            <person name="Nagy L.G."/>
        </authorList>
    </citation>
    <scope>NUCLEOTIDE SEQUENCE [LARGE SCALE GENOMIC DNA]</scope>
    <source>
        <strain evidence="4">C18/9</strain>
    </source>
</reference>
<gene>
    <name evidence="3" type="ORF">ARMOST_13491</name>
</gene>
<evidence type="ECO:0000313" key="4">
    <source>
        <dbReference type="Proteomes" id="UP000219338"/>
    </source>
</evidence>
<dbReference type="Proteomes" id="UP000219338">
    <property type="component" value="Unassembled WGS sequence"/>
</dbReference>
<protein>
    <recommendedName>
        <fullName evidence="2">F-box domain-containing protein</fullName>
    </recommendedName>
</protein>